<keyword evidence="2" id="KW-1185">Reference proteome</keyword>
<sequence>MMTHYKLRPAAPGELGDNVVMDPSVHPPRIDHAHLEIDSWFGDELIESYPCLFISDDLAKTLESSRLGHYELRSVEVSLSEDLPDEERASVPHLHWLVLTGQAGQDDIGATSTGRMVVSDQALEILRQHNIDHCDVIEYAGE</sequence>
<reference evidence="1 2" key="1">
    <citation type="submission" date="2024-09" db="EMBL/GenBank/DDBJ databases">
        <title>The Natural Products Discovery Center: Release of the First 8490 Sequenced Strains for Exploring Actinobacteria Biosynthetic Diversity.</title>
        <authorList>
            <person name="Kalkreuter E."/>
            <person name="Kautsar S.A."/>
            <person name="Yang D."/>
            <person name="Bader C.D."/>
            <person name="Teijaro C.N."/>
            <person name="Fluegel L."/>
            <person name="Davis C.M."/>
            <person name="Simpson J.R."/>
            <person name="Lauterbach L."/>
            <person name="Steele A.D."/>
            <person name="Gui C."/>
            <person name="Meng S."/>
            <person name="Li G."/>
            <person name="Viehrig K."/>
            <person name="Ye F."/>
            <person name="Su P."/>
            <person name="Kiefer A.F."/>
            <person name="Nichols A."/>
            <person name="Cepeda A.J."/>
            <person name="Yan W."/>
            <person name="Fan B."/>
            <person name="Jiang Y."/>
            <person name="Adhikari A."/>
            <person name="Zheng C.-J."/>
            <person name="Schuster L."/>
            <person name="Cowan T.M."/>
            <person name="Smanski M.J."/>
            <person name="Chevrette M.G."/>
            <person name="De Carvalho L.P.S."/>
            <person name="Shen B."/>
        </authorList>
    </citation>
    <scope>NUCLEOTIDE SEQUENCE [LARGE SCALE GENOMIC DNA]</scope>
    <source>
        <strain evidence="1 2">NPDC060353</strain>
    </source>
</reference>
<evidence type="ECO:0000313" key="2">
    <source>
        <dbReference type="Proteomes" id="UP001598673"/>
    </source>
</evidence>
<dbReference type="Proteomes" id="UP001598673">
    <property type="component" value="Unassembled WGS sequence"/>
</dbReference>
<dbReference type="EMBL" id="JBHXCV010000002">
    <property type="protein sequence ID" value="MFD6792568.1"/>
    <property type="molecule type" value="Genomic_DNA"/>
</dbReference>
<organism evidence="1 2">
    <name type="scientific">Prauserella salsuginis</name>
    <dbReference type="NCBI Taxonomy" id="387889"/>
    <lineage>
        <taxon>Bacteria</taxon>
        <taxon>Bacillati</taxon>
        <taxon>Actinomycetota</taxon>
        <taxon>Actinomycetes</taxon>
        <taxon>Pseudonocardiales</taxon>
        <taxon>Pseudonocardiaceae</taxon>
        <taxon>Prauserella</taxon>
        <taxon>Prauserella salsuginis group</taxon>
    </lineage>
</organism>
<evidence type="ECO:0000313" key="1">
    <source>
        <dbReference type="EMBL" id="MFD6792568.1"/>
    </source>
</evidence>
<dbReference type="RefSeq" id="WP_258936874.1">
    <property type="nucleotide sequence ID" value="NZ_JANBBF010000010.1"/>
</dbReference>
<name>A0ABW6G044_9PSEU</name>
<protein>
    <submittedName>
        <fullName evidence="1">Uncharacterized protein</fullName>
    </submittedName>
</protein>
<accession>A0ABW6G044</accession>
<comment type="caution">
    <text evidence="1">The sequence shown here is derived from an EMBL/GenBank/DDBJ whole genome shotgun (WGS) entry which is preliminary data.</text>
</comment>
<gene>
    <name evidence="1" type="ORF">ACFWGY_04470</name>
</gene>
<proteinExistence type="predicted"/>